<dbReference type="RefSeq" id="XP_042572831.1">
    <property type="nucleotide sequence ID" value="XM_042716897.1"/>
</dbReference>
<evidence type="ECO:0000256" key="8">
    <source>
        <dbReference type="SAM" id="Phobius"/>
    </source>
</evidence>
<evidence type="ECO:0000313" key="11">
    <source>
        <dbReference type="RefSeq" id="XP_042572831.1"/>
    </source>
</evidence>
<evidence type="ECO:0000259" key="9">
    <source>
        <dbReference type="PROSITE" id="PS00022"/>
    </source>
</evidence>
<sequence length="790" mass="87372">MRPTSSISVLNQEVTCYNLSPQTSEEHYNGLTDDNIDYIMEKYFAPCLLLYVIAGCFADDLTYLNGFYSKTPQRLSKYSWFGNVRLHHFRVPEDAVLLRWLLTVSRGSGLNCENQNITVHFRAGAPPVINPIETAFPNSTSVSLAHNLTLTIPSGHSSNVTLFNVTHPKPGDWFLAAHLPKDEGKIEQQGLPSCSYLFQAQMFLRRAADLPILQHNIPLYQTLTTTPALFKVFVPEFTSRLDVFILNCSGKLGNDCGLLITVGSSTLRQGSEVKQNCSGLESCSTSVLIPPWNSWLLVTVETSQPNTTIPFSISANVTVGCKPLSVSSDFNTSAFIRTIIAPQSNSSGGLSNTSVSTRDQPGVRANSSEPVCMRSPSVLRDEQDVLSLRFIISSSNLTVTSDLPTVLTLEHSPGDSGGTFIVQLHLNTSSLVGGFARVKACLTPSAPVLHVNLSQTCATGLMQGYSLSVSSNESQALLRIPFPDAAVWYLSLQTVCNDSVDCRNASAKVSASVSVSACIDDCGPYGECRLLRTHSYFYGACVCKAGWQGWGCTDGATAQSYSRQMAAALLLTLSNFFFIPPIVVALYRGYHVEAAIYFFTMFFSTFYHACDQPGVTVMCIMDYDTLQFCDFLGSVVSVWVTIVCMARLQDPVKYLLFMAGTLVISMAMQLDRRGLWNLLGPVLLALVIMVTSWIYRGVKRHQCYPPLWRRWVLFLLPGIISALIGVCVYVFAQTDSNYYYTHSIWHVMVATSVVFLLPPREKHIPPWGWTNKICSYRRCKNEKVELYTVT</sequence>
<proteinExistence type="inferred from homology"/>
<gene>
    <name evidence="11" type="primary">pgap6</name>
</gene>
<dbReference type="PROSITE" id="PS01186">
    <property type="entry name" value="EGF_2"/>
    <property type="match status" value="1"/>
</dbReference>
<keyword evidence="6 8" id="KW-0472">Membrane</keyword>
<comment type="similarity">
    <text evidence="2">Belongs to the TMEM8 family.</text>
</comment>
<dbReference type="GeneID" id="109057256"/>
<keyword evidence="3" id="KW-1003">Cell membrane</keyword>
<feature type="transmembrane region" description="Helical" evidence="8">
    <location>
        <begin position="676"/>
        <end position="695"/>
    </location>
</feature>
<organism evidence="11">
    <name type="scientific">Cyprinus carpio</name>
    <name type="common">Common carp</name>
    <dbReference type="NCBI Taxonomy" id="7962"/>
    <lineage>
        <taxon>Eukaryota</taxon>
        <taxon>Metazoa</taxon>
        <taxon>Chordata</taxon>
        <taxon>Craniata</taxon>
        <taxon>Vertebrata</taxon>
        <taxon>Euteleostomi</taxon>
        <taxon>Actinopterygii</taxon>
        <taxon>Neopterygii</taxon>
        <taxon>Teleostei</taxon>
        <taxon>Ostariophysi</taxon>
        <taxon>Cypriniformes</taxon>
        <taxon>Cyprinidae</taxon>
        <taxon>Cyprininae</taxon>
        <taxon>Cyprinus</taxon>
    </lineage>
</organism>
<name>A0A9Q9VY38_CYPCA</name>
<dbReference type="InterPro" id="IPR021910">
    <property type="entry name" value="NGX6/PGAP6/MYMK"/>
</dbReference>
<feature type="region of interest" description="Disordered" evidence="7">
    <location>
        <begin position="346"/>
        <end position="370"/>
    </location>
</feature>
<dbReference type="PANTHER" id="PTHR14319:SF7">
    <property type="entry name" value="POST-GPI ATTACHMENT TO PROTEINS FACTOR 6"/>
    <property type="match status" value="1"/>
</dbReference>
<dbReference type="AlphaFoldDB" id="A0A9Q9VY38"/>
<feature type="transmembrane region" description="Helical" evidence="8">
    <location>
        <begin position="565"/>
        <end position="587"/>
    </location>
</feature>
<dbReference type="Pfam" id="PF12036">
    <property type="entry name" value="DUF3522"/>
    <property type="match status" value="1"/>
</dbReference>
<dbReference type="Proteomes" id="UP001155660">
    <property type="component" value="Chromosome B1"/>
</dbReference>
<evidence type="ECO:0000256" key="4">
    <source>
        <dbReference type="ARBA" id="ARBA00022692"/>
    </source>
</evidence>
<evidence type="ECO:0000256" key="5">
    <source>
        <dbReference type="ARBA" id="ARBA00022989"/>
    </source>
</evidence>
<dbReference type="SMR" id="A0A9Q9VY38"/>
<feature type="domain" description="EGF-like" evidence="9 10">
    <location>
        <begin position="541"/>
        <end position="552"/>
    </location>
</feature>
<evidence type="ECO:0000256" key="6">
    <source>
        <dbReference type="ARBA" id="ARBA00023136"/>
    </source>
</evidence>
<dbReference type="PROSITE" id="PS00022">
    <property type="entry name" value="EGF_1"/>
    <property type="match status" value="1"/>
</dbReference>
<evidence type="ECO:0000256" key="2">
    <source>
        <dbReference type="ARBA" id="ARBA00005542"/>
    </source>
</evidence>
<dbReference type="KEGG" id="ccar:109057256"/>
<feature type="transmembrane region" description="Helical" evidence="8">
    <location>
        <begin position="625"/>
        <end position="645"/>
    </location>
</feature>
<feature type="transmembrane region" description="Helical" evidence="8">
    <location>
        <begin position="594"/>
        <end position="610"/>
    </location>
</feature>
<protein>
    <submittedName>
        <fullName evidence="11">Post-GPI attachment to proteins factor 6</fullName>
    </submittedName>
</protein>
<evidence type="ECO:0000256" key="7">
    <source>
        <dbReference type="SAM" id="MobiDB-lite"/>
    </source>
</evidence>
<dbReference type="OrthoDB" id="69646at2759"/>
<dbReference type="PANTHER" id="PTHR14319">
    <property type="entry name" value="FIVE-SPAN TRANSMEMBRANE PROTEIN M83"/>
    <property type="match status" value="1"/>
</dbReference>
<feature type="compositionally biased region" description="Polar residues" evidence="7">
    <location>
        <begin position="346"/>
        <end position="369"/>
    </location>
</feature>
<accession>A0A9Q9VY38</accession>
<feature type="transmembrane region" description="Helical" evidence="8">
    <location>
        <begin position="707"/>
        <end position="732"/>
    </location>
</feature>
<evidence type="ECO:0000259" key="10">
    <source>
        <dbReference type="PROSITE" id="PS01186"/>
    </source>
</evidence>
<dbReference type="InterPro" id="IPR000742">
    <property type="entry name" value="EGF"/>
</dbReference>
<keyword evidence="5 8" id="KW-1133">Transmembrane helix</keyword>
<evidence type="ECO:0000256" key="3">
    <source>
        <dbReference type="ARBA" id="ARBA00022475"/>
    </source>
</evidence>
<dbReference type="GO" id="GO:0005886">
    <property type="term" value="C:plasma membrane"/>
    <property type="evidence" value="ECO:0007669"/>
    <property type="project" value="UniProtKB-SubCell"/>
</dbReference>
<evidence type="ECO:0000256" key="1">
    <source>
        <dbReference type="ARBA" id="ARBA00004651"/>
    </source>
</evidence>
<keyword evidence="4 8" id="KW-0812">Transmembrane</keyword>
<reference evidence="11" key="1">
    <citation type="submission" date="2025-08" db="UniProtKB">
        <authorList>
            <consortium name="RefSeq"/>
        </authorList>
    </citation>
    <scope>IDENTIFICATION</scope>
    <source>
        <tissue evidence="11">Muscle</tissue>
    </source>
</reference>
<comment type="subcellular location">
    <subcellularLocation>
        <location evidence="1">Cell membrane</location>
        <topology evidence="1">Multi-pass membrane protein</topology>
    </subcellularLocation>
</comment>